<reference evidence="3 4" key="1">
    <citation type="journal article" date="2014" name="Mol. Plant Microbe Interact.">
        <title>The complete genome sequence of Candidatus Liberibacter americanus, associated with citrus Huanglongbing.</title>
        <authorList>
            <person name="Wulff N.A."/>
            <person name="Zhang S."/>
            <person name="Setubal J.C."/>
            <person name="Almeida N.F."/>
            <person name="Martins E.C."/>
            <person name="Harakava R."/>
            <person name="Kumar D."/>
            <person name="Rangel L.T."/>
            <person name="Foissac X."/>
            <person name="Bove J."/>
            <person name="Gabriel D.W."/>
        </authorList>
    </citation>
    <scope>NUCLEOTIDE SEQUENCE [LARGE SCALE GENOMIC DNA]</scope>
    <source>
        <strain evidence="3 4">Sao Paulo</strain>
    </source>
</reference>
<dbReference type="PROSITE" id="PS01319">
    <property type="entry name" value="RBFA"/>
    <property type="match status" value="1"/>
</dbReference>
<dbReference type="InterPro" id="IPR015946">
    <property type="entry name" value="KH_dom-like_a/b"/>
</dbReference>
<dbReference type="GO" id="GO:0005829">
    <property type="term" value="C:cytosol"/>
    <property type="evidence" value="ECO:0007669"/>
    <property type="project" value="TreeGrafter"/>
</dbReference>
<keyword evidence="2" id="KW-0963">Cytoplasm</keyword>
<dbReference type="Pfam" id="PF02033">
    <property type="entry name" value="RBFA"/>
    <property type="match status" value="1"/>
</dbReference>
<keyword evidence="1 2" id="KW-0690">Ribosome biogenesis</keyword>
<dbReference type="PATRIC" id="fig|1261131.3.peg.163"/>
<dbReference type="Gene3D" id="3.30.300.20">
    <property type="match status" value="1"/>
</dbReference>
<evidence type="ECO:0000256" key="1">
    <source>
        <dbReference type="ARBA" id="ARBA00022517"/>
    </source>
</evidence>
<accession>U6B4J2</accession>
<dbReference type="Proteomes" id="UP000017862">
    <property type="component" value="Chromosome"/>
</dbReference>
<keyword evidence="4" id="KW-1185">Reference proteome</keyword>
<dbReference type="InterPro" id="IPR023799">
    <property type="entry name" value="RbfA_dom_sf"/>
</dbReference>
<comment type="similarity">
    <text evidence="2">Belongs to the RbfA family.</text>
</comment>
<dbReference type="InterPro" id="IPR000238">
    <property type="entry name" value="RbfA"/>
</dbReference>
<evidence type="ECO:0000256" key="2">
    <source>
        <dbReference type="HAMAP-Rule" id="MF_00003"/>
    </source>
</evidence>
<protein>
    <recommendedName>
        <fullName evidence="2">Ribosome-binding factor A</fullName>
    </recommendedName>
</protein>
<dbReference type="HAMAP" id="MF_00003">
    <property type="entry name" value="RbfA"/>
    <property type="match status" value="1"/>
</dbReference>
<gene>
    <name evidence="2 3" type="primary">rbfA</name>
    <name evidence="3" type="ORF">lam_174</name>
</gene>
<comment type="subcellular location">
    <subcellularLocation>
        <location evidence="2">Cytoplasm</location>
    </subcellularLocation>
</comment>
<evidence type="ECO:0000313" key="3">
    <source>
        <dbReference type="EMBL" id="AHA27548.1"/>
    </source>
</evidence>
<dbReference type="GO" id="GO:0030490">
    <property type="term" value="P:maturation of SSU-rRNA"/>
    <property type="evidence" value="ECO:0007669"/>
    <property type="project" value="UniProtKB-UniRule"/>
</dbReference>
<dbReference type="STRING" id="1261131.lam_174"/>
<dbReference type="PANTHER" id="PTHR33515:SF1">
    <property type="entry name" value="RIBOSOME-BINDING FACTOR A, CHLOROPLASTIC-RELATED"/>
    <property type="match status" value="1"/>
</dbReference>
<dbReference type="InterPro" id="IPR020053">
    <property type="entry name" value="Ribosome-bd_factorA_CS"/>
</dbReference>
<dbReference type="SUPFAM" id="SSF89919">
    <property type="entry name" value="Ribosome-binding factor A, RbfA"/>
    <property type="match status" value="1"/>
</dbReference>
<comment type="function">
    <text evidence="2">One of several proteins that assist in the late maturation steps of the functional core of the 30S ribosomal subunit. Associates with free 30S ribosomal subunits (but not with 30S subunits that are part of 70S ribosomes or polysomes). Required for efficient processing of 16S rRNA. May interact with the 5'-terminal helix region of 16S rRNA.</text>
</comment>
<dbReference type="NCBIfam" id="TIGR00082">
    <property type="entry name" value="rbfA"/>
    <property type="match status" value="1"/>
</dbReference>
<dbReference type="AlphaFoldDB" id="U6B4J2"/>
<dbReference type="PANTHER" id="PTHR33515">
    <property type="entry name" value="RIBOSOME-BINDING FACTOR A, CHLOROPLASTIC-RELATED"/>
    <property type="match status" value="1"/>
</dbReference>
<dbReference type="eggNOG" id="COG0858">
    <property type="taxonomic scope" value="Bacteria"/>
</dbReference>
<dbReference type="EMBL" id="CP006604">
    <property type="protein sequence ID" value="AHA27548.1"/>
    <property type="molecule type" value="Genomic_DNA"/>
</dbReference>
<organism evidence="3 4">
    <name type="scientific">Candidatus Liberibacter americanus str. Sao Paulo</name>
    <dbReference type="NCBI Taxonomy" id="1261131"/>
    <lineage>
        <taxon>Bacteria</taxon>
        <taxon>Pseudomonadati</taxon>
        <taxon>Pseudomonadota</taxon>
        <taxon>Alphaproteobacteria</taxon>
        <taxon>Hyphomicrobiales</taxon>
        <taxon>Rhizobiaceae</taxon>
        <taxon>Liberibacter</taxon>
    </lineage>
</organism>
<dbReference type="KEGG" id="lar:lam_174"/>
<sequence>MCFKFFVKEIIVMKRRSLEPSRRALRIGEEVRSVIMRIILNHEFKDEFINRDIISISEVCMSSDLQIATVYVSLPSDVSPDSVISSLNCNNKFIRRHVAKHLRNLKYVPDIRFRYDKSLQNYWNIDNLLRSPKVISDLVVSNVL</sequence>
<comment type="subunit">
    <text evidence="2">Monomer. Binds 30S ribosomal subunits, but not 50S ribosomal subunits or 70S ribosomes.</text>
</comment>
<proteinExistence type="inferred from homology"/>
<name>U6B4J2_9HYPH</name>
<dbReference type="HOGENOM" id="CLU_089475_1_0_5"/>
<dbReference type="GO" id="GO:0043024">
    <property type="term" value="F:ribosomal small subunit binding"/>
    <property type="evidence" value="ECO:0007669"/>
    <property type="project" value="TreeGrafter"/>
</dbReference>
<evidence type="ECO:0000313" key="4">
    <source>
        <dbReference type="Proteomes" id="UP000017862"/>
    </source>
</evidence>